<accession>A0A6J4KQH1</accession>
<dbReference type="AlphaFoldDB" id="A0A6J4KQH1"/>
<organism evidence="2">
    <name type="scientific">uncultured Gemmatimonadota bacterium</name>
    <dbReference type="NCBI Taxonomy" id="203437"/>
    <lineage>
        <taxon>Bacteria</taxon>
        <taxon>Pseudomonadati</taxon>
        <taxon>Gemmatimonadota</taxon>
        <taxon>environmental samples</taxon>
    </lineage>
</organism>
<evidence type="ECO:0000313" key="2">
    <source>
        <dbReference type="EMBL" id="CAA9311237.1"/>
    </source>
</evidence>
<name>A0A6J4KQH1_9BACT</name>
<evidence type="ECO:0000256" key="1">
    <source>
        <dbReference type="SAM" id="SignalP"/>
    </source>
</evidence>
<sequence>MNRTSAPLLGAVLAAVVASSPAGAQQAVRAGQTVNGSLAASDPKLADDSHFDLYVY</sequence>
<gene>
    <name evidence="2" type="ORF">AVDCRST_MAG89-1128</name>
</gene>
<keyword evidence="1" id="KW-0732">Signal</keyword>
<dbReference type="EMBL" id="CADCTV010000250">
    <property type="protein sequence ID" value="CAA9311237.1"/>
    <property type="molecule type" value="Genomic_DNA"/>
</dbReference>
<feature type="chain" id="PRO_5026965622" evidence="1">
    <location>
        <begin position="25"/>
        <end position="56"/>
    </location>
</feature>
<feature type="signal peptide" evidence="1">
    <location>
        <begin position="1"/>
        <end position="24"/>
    </location>
</feature>
<protein>
    <submittedName>
        <fullName evidence="2">Uncharacterized protein</fullName>
    </submittedName>
</protein>
<proteinExistence type="predicted"/>
<reference evidence="2" key="1">
    <citation type="submission" date="2020-02" db="EMBL/GenBank/DDBJ databases">
        <authorList>
            <person name="Meier V. D."/>
        </authorList>
    </citation>
    <scope>NUCLEOTIDE SEQUENCE</scope>
    <source>
        <strain evidence="2">AVDCRST_MAG89</strain>
    </source>
</reference>
<feature type="non-terminal residue" evidence="2">
    <location>
        <position position="56"/>
    </location>
</feature>